<dbReference type="Proteomes" id="UP000489961">
    <property type="component" value="Unassembled WGS sequence"/>
</dbReference>
<dbReference type="AlphaFoldDB" id="A0A811GIK9"/>
<keyword evidence="1" id="KW-0378">Hydrolase</keyword>
<dbReference type="PANTHER" id="PTHR39456">
    <property type="entry name" value="METAL-DEPENDENT HYDROLASE"/>
    <property type="match status" value="1"/>
</dbReference>
<dbReference type="EMBL" id="CADDTS010000027">
    <property type="protein sequence ID" value="CAB1214558.1"/>
    <property type="molecule type" value="Genomic_DNA"/>
</dbReference>
<dbReference type="InterPro" id="IPR009078">
    <property type="entry name" value="Ferritin-like_SF"/>
</dbReference>
<dbReference type="Pfam" id="PF10118">
    <property type="entry name" value="Metal_hydrol"/>
    <property type="match status" value="1"/>
</dbReference>
<evidence type="ECO:0000313" key="2">
    <source>
        <dbReference type="Proteomes" id="UP000489961"/>
    </source>
</evidence>
<organism evidence="1 2">
    <name type="scientific">Acinetobacter bouvetii</name>
    <dbReference type="NCBI Taxonomy" id="202951"/>
    <lineage>
        <taxon>Bacteria</taxon>
        <taxon>Pseudomonadati</taxon>
        <taxon>Pseudomonadota</taxon>
        <taxon>Gammaproteobacteria</taxon>
        <taxon>Moraxellales</taxon>
        <taxon>Moraxellaceae</taxon>
        <taxon>Acinetobacter</taxon>
    </lineage>
</organism>
<gene>
    <name evidence="1" type="ORF">SFB21_1603</name>
</gene>
<sequence length="293" mass="33922">MMNAKIHFNVDPVVRKNLDFSLDKIGRHWFGNDPFKSRFFDSVSLLFPDGERYFIESVRQFRDLIRDEKLNQEVGDFIRQEAQHSIAHSKMNNVLESHGLPVTQITAEANEIFQWMSNNFSPRFNLALTAAFEHLTALMAESFFAEKAAFAEADPFVRALLAWHSIEEMEHRDVAFDVMKTVGDVPESMRKVALVVAVLHMFGIGLIRTNELLRYDGYSKVERLKLFSSGLPWFFGRKGILPKMNKQFFSWFKQDFHPSQHPVIAQYDVWVDVLAQTQDPIQAGQAFWEAGRE</sequence>
<dbReference type="PANTHER" id="PTHR39456:SF1">
    <property type="entry name" value="METAL-DEPENDENT HYDROLASE"/>
    <property type="match status" value="1"/>
</dbReference>
<name>A0A811GIK9_9GAMM</name>
<dbReference type="GO" id="GO:0016787">
    <property type="term" value="F:hydrolase activity"/>
    <property type="evidence" value="ECO:0007669"/>
    <property type="project" value="UniProtKB-KW"/>
</dbReference>
<evidence type="ECO:0000313" key="1">
    <source>
        <dbReference type="EMBL" id="CAB1214558.1"/>
    </source>
</evidence>
<dbReference type="InterPro" id="IPR016516">
    <property type="entry name" value="UCP07580"/>
</dbReference>
<reference evidence="1 2" key="1">
    <citation type="submission" date="2020-02" db="EMBL/GenBank/DDBJ databases">
        <authorList>
            <person name="Chaudhuri R."/>
        </authorList>
    </citation>
    <scope>NUCLEOTIDE SEQUENCE [LARGE SCALE GENOMIC DNA]</scope>
    <source>
        <strain evidence="1">SFB21</strain>
    </source>
</reference>
<dbReference type="SUPFAM" id="SSF47240">
    <property type="entry name" value="Ferritin-like"/>
    <property type="match status" value="1"/>
</dbReference>
<comment type="caution">
    <text evidence="1">The sequence shown here is derived from an EMBL/GenBank/DDBJ whole genome shotgun (WGS) entry which is preliminary data.</text>
</comment>
<dbReference type="PIRSF" id="PIRSF007580">
    <property type="entry name" value="UCP07580"/>
    <property type="match status" value="1"/>
</dbReference>
<accession>A0A811GIK9</accession>
<proteinExistence type="predicted"/>
<protein>
    <submittedName>
        <fullName evidence="1">Putative metal-dependent hydrolase</fullName>
    </submittedName>
</protein>